<keyword evidence="3" id="KW-0808">Transferase</keyword>
<protein>
    <submittedName>
        <fullName evidence="3">Glycosyltransferase</fullName>
    </submittedName>
</protein>
<dbReference type="Gene3D" id="3.40.50.2000">
    <property type="entry name" value="Glycogen Phosphorylase B"/>
    <property type="match status" value="2"/>
</dbReference>
<reference evidence="3 4" key="1">
    <citation type="submission" date="2017-09" db="EMBL/GenBank/DDBJ databases">
        <title>Bacterial strain isolated from the female urinary microbiota.</title>
        <authorList>
            <person name="Thomas-White K."/>
            <person name="Kumar N."/>
            <person name="Forster S."/>
            <person name="Putonti C."/>
            <person name="Lawley T."/>
            <person name="Wolfe A.J."/>
        </authorList>
    </citation>
    <scope>NUCLEOTIDE SEQUENCE [LARGE SCALE GENOMIC DNA]</scope>
    <source>
        <strain evidence="3 4">UMB0852</strain>
    </source>
</reference>
<dbReference type="InterPro" id="IPR001296">
    <property type="entry name" value="Glyco_trans_1"/>
</dbReference>
<dbReference type="InterPro" id="IPR050194">
    <property type="entry name" value="Glycosyltransferase_grp1"/>
</dbReference>
<organism evidence="3 4">
    <name type="scientific">Dolosicoccus paucivorans</name>
    <dbReference type="NCBI Taxonomy" id="84521"/>
    <lineage>
        <taxon>Bacteria</taxon>
        <taxon>Bacillati</taxon>
        <taxon>Bacillota</taxon>
        <taxon>Bacilli</taxon>
        <taxon>Lactobacillales</taxon>
        <taxon>Aerococcaceae</taxon>
        <taxon>Dolosicoccus</taxon>
    </lineage>
</organism>
<gene>
    <name evidence="3" type="ORF">CJ205_00685</name>
</gene>
<evidence type="ECO:0000259" key="2">
    <source>
        <dbReference type="Pfam" id="PF13439"/>
    </source>
</evidence>
<dbReference type="AlphaFoldDB" id="A0A1G8LJW9"/>
<evidence type="ECO:0000259" key="1">
    <source>
        <dbReference type="Pfam" id="PF00534"/>
    </source>
</evidence>
<sequence length="387" mass="43895">MEIQLKPIRILHIMSGFGGGISTFIRNQAEALTDTSIIFDVATYDDCPEEFKQAIEKTGGRIYSLQNPKTKGWKEFKKSLQQPLKEHHYDVVHCHVAGYRAIAYYLVVRKYKVGKFIIHAHSTVDLSRLSKKKQYEAKINQPINRYLSHEPVGCGALAIQSIYGKVPKEQWMIIPNSVEPANFIHSDKEATKIREQVRTRWQVPEDHYLIGHIGRLEEVKNHQLTLELAQWIKNQQLPMTIVIIGTGKLKEALKEQVKEKGLESVVLFTGRLHPIANYLPALDGVILPSFVEGLPTTMIETQLVGLPAVLSDTITKEVDLELGLLTYLPLDSPISKWYDELITLIEMSKPSTRSRIEQASLKGFTNEAASSIYTQYLSGFINSYHID</sequence>
<dbReference type="EMBL" id="PNHE01000001">
    <property type="protein sequence ID" value="PMC59254.1"/>
    <property type="molecule type" value="Genomic_DNA"/>
</dbReference>
<dbReference type="GO" id="GO:0016757">
    <property type="term" value="F:glycosyltransferase activity"/>
    <property type="evidence" value="ECO:0007669"/>
    <property type="project" value="InterPro"/>
</dbReference>
<name>A0A1G8LJW9_9LACT</name>
<dbReference type="Proteomes" id="UP000235682">
    <property type="component" value="Unassembled WGS sequence"/>
</dbReference>
<evidence type="ECO:0000313" key="3">
    <source>
        <dbReference type="EMBL" id="PMC59254.1"/>
    </source>
</evidence>
<dbReference type="OrthoDB" id="9804196at2"/>
<feature type="domain" description="Glycosyl transferase family 1" evidence="1">
    <location>
        <begin position="195"/>
        <end position="313"/>
    </location>
</feature>
<comment type="caution">
    <text evidence="3">The sequence shown here is derived from an EMBL/GenBank/DDBJ whole genome shotgun (WGS) entry which is preliminary data.</text>
</comment>
<dbReference type="Pfam" id="PF13439">
    <property type="entry name" value="Glyco_transf_4"/>
    <property type="match status" value="1"/>
</dbReference>
<dbReference type="PANTHER" id="PTHR45947:SF15">
    <property type="entry name" value="TEICHURONIC ACID BIOSYNTHESIS GLYCOSYLTRANSFERASE TUAC-RELATED"/>
    <property type="match status" value="1"/>
</dbReference>
<dbReference type="InterPro" id="IPR028098">
    <property type="entry name" value="Glyco_trans_4-like_N"/>
</dbReference>
<proteinExistence type="predicted"/>
<dbReference type="RefSeq" id="WP_092085271.1">
    <property type="nucleotide sequence ID" value="NZ_FNEL01000021.1"/>
</dbReference>
<dbReference type="SUPFAM" id="SSF53756">
    <property type="entry name" value="UDP-Glycosyltransferase/glycogen phosphorylase"/>
    <property type="match status" value="1"/>
</dbReference>
<accession>A0A1G8LJW9</accession>
<feature type="domain" description="Glycosyltransferase subfamily 4-like N-terminal" evidence="2">
    <location>
        <begin position="19"/>
        <end position="143"/>
    </location>
</feature>
<dbReference type="Pfam" id="PF00534">
    <property type="entry name" value="Glycos_transf_1"/>
    <property type="match status" value="1"/>
</dbReference>
<dbReference type="PANTHER" id="PTHR45947">
    <property type="entry name" value="SULFOQUINOVOSYL TRANSFERASE SQD2"/>
    <property type="match status" value="1"/>
</dbReference>
<evidence type="ECO:0000313" key="4">
    <source>
        <dbReference type="Proteomes" id="UP000235682"/>
    </source>
</evidence>
<keyword evidence="4" id="KW-1185">Reference proteome</keyword>
<dbReference type="STRING" id="84521.SAMN04487994_10217"/>